<evidence type="ECO:0000313" key="3">
    <source>
        <dbReference type="Proteomes" id="UP000663868"/>
    </source>
</evidence>
<dbReference type="GO" id="GO:0043041">
    <property type="term" value="P:amino acid activation for nonribosomal peptide biosynthetic process"/>
    <property type="evidence" value="ECO:0007669"/>
    <property type="project" value="TreeGrafter"/>
</dbReference>
<feature type="domain" description="Condensation" evidence="1">
    <location>
        <begin position="26"/>
        <end position="499"/>
    </location>
</feature>
<comment type="caution">
    <text evidence="2">The sequence shown here is derived from an EMBL/GenBank/DDBJ whole genome shotgun (WGS) entry which is preliminary data.</text>
</comment>
<dbReference type="GO" id="GO:0031177">
    <property type="term" value="F:phosphopantetheine binding"/>
    <property type="evidence" value="ECO:0007669"/>
    <property type="project" value="TreeGrafter"/>
</dbReference>
<dbReference type="SUPFAM" id="SSF52777">
    <property type="entry name" value="CoA-dependent acyltransferases"/>
    <property type="match status" value="3"/>
</dbReference>
<dbReference type="InterPro" id="IPR023213">
    <property type="entry name" value="CAT-like_dom_sf"/>
</dbReference>
<dbReference type="GO" id="GO:0005737">
    <property type="term" value="C:cytoplasm"/>
    <property type="evidence" value="ECO:0007669"/>
    <property type="project" value="TreeGrafter"/>
</dbReference>
<dbReference type="InterPro" id="IPR001242">
    <property type="entry name" value="Condensation_dom"/>
</dbReference>
<gene>
    <name evidence="2" type="ORF">KXQ929_LOCUS35914</name>
</gene>
<protein>
    <recommendedName>
        <fullName evidence="1">Condensation domain-containing protein</fullName>
    </recommendedName>
</protein>
<organism evidence="2 3">
    <name type="scientific">Adineta steineri</name>
    <dbReference type="NCBI Taxonomy" id="433720"/>
    <lineage>
        <taxon>Eukaryota</taxon>
        <taxon>Metazoa</taxon>
        <taxon>Spiralia</taxon>
        <taxon>Gnathifera</taxon>
        <taxon>Rotifera</taxon>
        <taxon>Eurotatoria</taxon>
        <taxon>Bdelloidea</taxon>
        <taxon>Adinetida</taxon>
        <taxon>Adinetidae</taxon>
        <taxon>Adineta</taxon>
    </lineage>
</organism>
<dbReference type="Pfam" id="PF00668">
    <property type="entry name" value="Condensation"/>
    <property type="match status" value="2"/>
</dbReference>
<dbReference type="Gene3D" id="3.30.559.10">
    <property type="entry name" value="Chloramphenicol acetyltransferase-like domain"/>
    <property type="match status" value="2"/>
</dbReference>
<dbReference type="PANTHER" id="PTHR45527:SF1">
    <property type="entry name" value="FATTY ACID SYNTHASE"/>
    <property type="match status" value="1"/>
</dbReference>
<feature type="non-terminal residue" evidence="2">
    <location>
        <position position="801"/>
    </location>
</feature>
<reference evidence="2" key="1">
    <citation type="submission" date="2021-02" db="EMBL/GenBank/DDBJ databases">
        <authorList>
            <person name="Nowell W R."/>
        </authorList>
    </citation>
    <scope>NUCLEOTIDE SEQUENCE</scope>
</reference>
<evidence type="ECO:0000259" key="1">
    <source>
        <dbReference type="Pfam" id="PF00668"/>
    </source>
</evidence>
<sequence>MFPKKKSTVVTNDEKAQRLIISGRTEAVASSAQQRIYIHENLYFSASDFSVYNTLVPLQLKWGSVLIEHIRLSLVSMIQQYTVLRTAVRFNPIRNQIEQHIEPLTDNIYSFQHSRGVSTSKQLDRLLTNESIGKYFDVENGKVSRCHVVQRSPDDHDDSLHEGDLIIFVVHHIASDLSSYKPFLKAFERACWANEYQQSMLTIPQYIDFALYEQALLADTSAESKMNKARRFWATLMNGYNWDKIRYLMTGECRTDQFRSGRGYSSAFTIDQDVVDAMILFASTNNVTMFSLSLACYYVFLFKLSNHDDDLCVISSAANRPEKEIRDMIGMFVNLLLYRIKIGPTSTFKHLIQQVQQLNNEILIHSSLPYQQIIDSQGKRENNVLPSTFFSYESLISSMIPKNSSEIPVGEGSFVGSYYDRDRTHQNGVSLFDMSLTIAHDHHTRNTECFLNCSADIFKHQDDVDLLSTRFQHILPQLFLLPTLQQSISELTILLPREQISLSESNKTQIFSSNLSAYTIPETLSINQQMSMSEASVFWLDALHDCKLDQPLPLPFDRYRLTNEHRTGRGTSITFSFGQDLSNDFLIYASSNNISVKHLTFAIYFIFLFKITNGQTDLCIALNINNNRYRDELKSIIGLFENIIPLRCQLDPYRCLHQLLEHVREITTNSMKYSYFPLQHILNQHPHVSKHAFLDTSLEFISYKSSNAIMVADSQLIPGSFSFNINEDEILSASDFSLSTHYDMDTNQLSCEINASLDLFNRETVDKISQRFHSILHQLSASISDNQINKSIYELSLILPN</sequence>
<dbReference type="AlphaFoldDB" id="A0A819WHP9"/>
<dbReference type="GO" id="GO:0003824">
    <property type="term" value="F:catalytic activity"/>
    <property type="evidence" value="ECO:0007669"/>
    <property type="project" value="InterPro"/>
</dbReference>
<accession>A0A819WHP9</accession>
<evidence type="ECO:0000313" key="2">
    <source>
        <dbReference type="EMBL" id="CAF4126053.1"/>
    </source>
</evidence>
<name>A0A819WHP9_9BILA</name>
<feature type="domain" description="Condensation" evidence="1">
    <location>
        <begin position="526"/>
        <end position="784"/>
    </location>
</feature>
<dbReference type="EMBL" id="CAJOBB010005371">
    <property type="protein sequence ID" value="CAF4126053.1"/>
    <property type="molecule type" value="Genomic_DNA"/>
</dbReference>
<dbReference type="PANTHER" id="PTHR45527">
    <property type="entry name" value="NONRIBOSOMAL PEPTIDE SYNTHETASE"/>
    <property type="match status" value="1"/>
</dbReference>
<proteinExistence type="predicted"/>
<dbReference type="Proteomes" id="UP000663868">
    <property type="component" value="Unassembled WGS sequence"/>
</dbReference>
<dbReference type="GO" id="GO:0044550">
    <property type="term" value="P:secondary metabolite biosynthetic process"/>
    <property type="evidence" value="ECO:0007669"/>
    <property type="project" value="TreeGrafter"/>
</dbReference>
<dbReference type="Gene3D" id="3.30.559.30">
    <property type="entry name" value="Nonribosomal peptide synthetase, condensation domain"/>
    <property type="match status" value="2"/>
</dbReference>